<dbReference type="EnsemblMetazoa" id="ASTEI10833-RA">
    <property type="protein sequence ID" value="ASTEI10833-PA"/>
    <property type="gene ID" value="ASTEI10833"/>
</dbReference>
<evidence type="ECO:0000313" key="1">
    <source>
        <dbReference type="EnsemblMetazoa" id="ASTEI10833-PA"/>
    </source>
</evidence>
<dbReference type="AlphaFoldDB" id="A0A182YQU7"/>
<sequence length="145" mass="16144">FTTSKIPRITVKCSSVTLIHGTIIAADVVRYNTKATYHGTVLQLDEVNDFKKVAMFKEKKVNFQTYQQEERKTAKIVLHGLIDLQISEVIDILKEENVEPSQLPGTISQQSPARCNAKGANYSDTVQQTAIVSKGVNYAQANPNY</sequence>
<name>A0A182YQU7_ANOST</name>
<organism evidence="1 2">
    <name type="scientific">Anopheles stephensi</name>
    <name type="common">Indo-Pakistan malaria mosquito</name>
    <dbReference type="NCBI Taxonomy" id="30069"/>
    <lineage>
        <taxon>Eukaryota</taxon>
        <taxon>Metazoa</taxon>
        <taxon>Ecdysozoa</taxon>
        <taxon>Arthropoda</taxon>
        <taxon>Hexapoda</taxon>
        <taxon>Insecta</taxon>
        <taxon>Pterygota</taxon>
        <taxon>Neoptera</taxon>
        <taxon>Endopterygota</taxon>
        <taxon>Diptera</taxon>
        <taxon>Nematocera</taxon>
        <taxon>Culicoidea</taxon>
        <taxon>Culicidae</taxon>
        <taxon>Anophelinae</taxon>
        <taxon>Anopheles</taxon>
    </lineage>
</organism>
<reference evidence="2" key="1">
    <citation type="journal article" date="2014" name="Genome Biol.">
        <title>Genome analysis of a major urban malaria vector mosquito, Anopheles stephensi.</title>
        <authorList>
            <person name="Jiang X."/>
            <person name="Peery A."/>
            <person name="Hall A.B."/>
            <person name="Sharma A."/>
            <person name="Chen X.G."/>
            <person name="Waterhouse R.M."/>
            <person name="Komissarov A."/>
            <person name="Riehle M.M."/>
            <person name="Shouche Y."/>
            <person name="Sharakhova M.V."/>
            <person name="Lawson D."/>
            <person name="Pakpour N."/>
            <person name="Arensburger P."/>
            <person name="Davidson V.L."/>
            <person name="Eiglmeier K."/>
            <person name="Emrich S."/>
            <person name="George P."/>
            <person name="Kennedy R.C."/>
            <person name="Mane S.P."/>
            <person name="Maslen G."/>
            <person name="Oringanje C."/>
            <person name="Qi Y."/>
            <person name="Settlage R."/>
            <person name="Tojo M."/>
            <person name="Tubio J.M."/>
            <person name="Unger M.F."/>
            <person name="Wang B."/>
            <person name="Vernick K.D."/>
            <person name="Ribeiro J.M."/>
            <person name="James A.A."/>
            <person name="Michel K."/>
            <person name="Riehle M.A."/>
            <person name="Luckhart S."/>
            <person name="Sharakhov I.V."/>
            <person name="Tu Z."/>
        </authorList>
    </citation>
    <scope>NUCLEOTIDE SEQUENCE [LARGE SCALE GENOMIC DNA]</scope>
    <source>
        <strain evidence="2">Indian</strain>
    </source>
</reference>
<dbReference type="Proteomes" id="UP000076408">
    <property type="component" value="Unassembled WGS sequence"/>
</dbReference>
<evidence type="ECO:0000313" key="2">
    <source>
        <dbReference type="Proteomes" id="UP000076408"/>
    </source>
</evidence>
<keyword evidence="2" id="KW-1185">Reference proteome</keyword>
<dbReference type="VEuPathDB" id="VectorBase:ASTE009482"/>
<protein>
    <submittedName>
        <fullName evidence="1">Uncharacterized protein</fullName>
    </submittedName>
</protein>
<proteinExistence type="predicted"/>
<reference evidence="1" key="2">
    <citation type="submission" date="2020-05" db="UniProtKB">
        <authorList>
            <consortium name="EnsemblMetazoa"/>
        </authorList>
    </citation>
    <scope>IDENTIFICATION</scope>
    <source>
        <strain evidence="1">Indian</strain>
    </source>
</reference>
<accession>A0A182YQU7</accession>
<dbReference type="VEuPathDB" id="VectorBase:ASTEI10833"/>